<feature type="domain" description="Haem-binding uptake Tiki superfamily ChaN" evidence="2">
    <location>
        <begin position="50"/>
        <end position="260"/>
    </location>
</feature>
<keyword evidence="1" id="KW-0732">Signal</keyword>
<dbReference type="EMBL" id="JADEXN010000394">
    <property type="protein sequence ID" value="MBE9042602.1"/>
    <property type="molecule type" value="Genomic_DNA"/>
</dbReference>
<evidence type="ECO:0000313" key="3">
    <source>
        <dbReference type="EMBL" id="MBE9042602.1"/>
    </source>
</evidence>
<dbReference type="Pfam" id="PF04187">
    <property type="entry name" value="Cofac_haem_bdg"/>
    <property type="match status" value="1"/>
</dbReference>
<gene>
    <name evidence="3" type="ORF">IQ235_17710</name>
</gene>
<dbReference type="Gene3D" id="3.40.50.11550">
    <property type="match status" value="1"/>
</dbReference>
<evidence type="ECO:0000259" key="2">
    <source>
        <dbReference type="Pfam" id="PF04187"/>
    </source>
</evidence>
<dbReference type="PROSITE" id="PS51257">
    <property type="entry name" value="PROKAR_LIPOPROTEIN"/>
    <property type="match status" value="1"/>
</dbReference>
<proteinExistence type="predicted"/>
<dbReference type="AlphaFoldDB" id="A0A928W149"/>
<organism evidence="3 4">
    <name type="scientific">Zarconia navalis LEGE 11467</name>
    <dbReference type="NCBI Taxonomy" id="1828826"/>
    <lineage>
        <taxon>Bacteria</taxon>
        <taxon>Bacillati</taxon>
        <taxon>Cyanobacteriota</taxon>
        <taxon>Cyanophyceae</taxon>
        <taxon>Oscillatoriophycideae</taxon>
        <taxon>Oscillatoriales</taxon>
        <taxon>Oscillatoriales incertae sedis</taxon>
        <taxon>Zarconia</taxon>
        <taxon>Zarconia navalis</taxon>
    </lineage>
</organism>
<reference evidence="3" key="1">
    <citation type="submission" date="2020-10" db="EMBL/GenBank/DDBJ databases">
        <authorList>
            <person name="Castelo-Branco R."/>
            <person name="Eusebio N."/>
            <person name="Adriana R."/>
            <person name="Vieira A."/>
            <person name="Brugerolle De Fraissinette N."/>
            <person name="Rezende De Castro R."/>
            <person name="Schneider M.P."/>
            <person name="Vasconcelos V."/>
            <person name="Leao P.N."/>
        </authorList>
    </citation>
    <scope>NUCLEOTIDE SEQUENCE</scope>
    <source>
        <strain evidence="3">LEGE 11467</strain>
    </source>
</reference>
<dbReference type="RefSeq" id="WP_264322761.1">
    <property type="nucleotide sequence ID" value="NZ_JADEXN010000394.1"/>
</dbReference>
<dbReference type="Proteomes" id="UP000621799">
    <property type="component" value="Unassembled WGS sequence"/>
</dbReference>
<dbReference type="InterPro" id="IPR007314">
    <property type="entry name" value="Cofac_haem-bd_dom"/>
</dbReference>
<accession>A0A928W149</accession>
<evidence type="ECO:0000256" key="1">
    <source>
        <dbReference type="SAM" id="SignalP"/>
    </source>
</evidence>
<comment type="caution">
    <text evidence="3">The sequence shown here is derived from an EMBL/GenBank/DDBJ whole genome shotgun (WGS) entry which is preliminary data.</text>
</comment>
<evidence type="ECO:0000313" key="4">
    <source>
        <dbReference type="Proteomes" id="UP000621799"/>
    </source>
</evidence>
<sequence>MKIHLTSQFYACSLGLVLLLSSGACARVSTVSPVPVAMSDEQTTTNDRILQELKTADIIYLGETHDRPADRQGQLEILEALHQENPNMAIALEMFQRPFQGVLDDYLAGNITEEQLRERTEYDTRWGFPWESYAPLLRFAKARQLPVLALNTPTEITRKVAGTGLESLEPADFEHIPPIDEIDTTHEGYRQMLLEVFSAHQHGGHGNSDGFERFFAAQVLWDETMAEKIAQFYQGNPDTQIVAIAGRGHIVYGYGIPSRVARRLAAFDAIGRSVLFGAPEPELTSETQTSETEAIADYFWFN</sequence>
<name>A0A928W149_9CYAN</name>
<feature type="chain" id="PRO_5037227353" evidence="1">
    <location>
        <begin position="27"/>
        <end position="302"/>
    </location>
</feature>
<protein>
    <submittedName>
        <fullName evidence="3">ChaN family lipoprotein</fullName>
    </submittedName>
</protein>
<keyword evidence="4" id="KW-1185">Reference proteome</keyword>
<keyword evidence="3" id="KW-0449">Lipoprotein</keyword>
<feature type="signal peptide" evidence="1">
    <location>
        <begin position="1"/>
        <end position="26"/>
    </location>
</feature>
<dbReference type="SUPFAM" id="SSF159501">
    <property type="entry name" value="EreA/ChaN-like"/>
    <property type="match status" value="1"/>
</dbReference>
<dbReference type="CDD" id="cd14727">
    <property type="entry name" value="ChanN-like"/>
    <property type="match status" value="1"/>
</dbReference>